<reference evidence="4 5" key="1">
    <citation type="submission" date="2021-06" db="EMBL/GenBank/DDBJ databases">
        <title>Caerostris extrusa draft genome.</title>
        <authorList>
            <person name="Kono N."/>
            <person name="Arakawa K."/>
        </authorList>
    </citation>
    <scope>NUCLEOTIDE SEQUENCE [LARGE SCALE GENOMIC DNA]</scope>
</reference>
<dbReference type="InterPro" id="IPR035976">
    <property type="entry name" value="Sushi/SCR/CCP_sf"/>
</dbReference>
<accession>A0AAV4WL31</accession>
<gene>
    <name evidence="4" type="primary">lev-9_2</name>
    <name evidence="4" type="ORF">CEXT_485751</name>
</gene>
<sequence>MENGSYKVTGDHFGARVMYSCDDGYWMSGPKERVCQGDGSWVREGPNADRKLCVAFLPKSPTPVTMPRTKSWSLTLMMLSSTPASKGMILMATPGPSVSSSMAPRSGTGWISDAYNVYTKPLSFQNLIGKKL</sequence>
<comment type="caution">
    <text evidence="2">Lacks conserved residue(s) required for the propagation of feature annotation.</text>
</comment>
<evidence type="ECO:0000259" key="3">
    <source>
        <dbReference type="PROSITE" id="PS50923"/>
    </source>
</evidence>
<dbReference type="PROSITE" id="PS50923">
    <property type="entry name" value="SUSHI"/>
    <property type="match status" value="1"/>
</dbReference>
<dbReference type="Gene3D" id="2.10.70.10">
    <property type="entry name" value="Complement Module, domain 1"/>
    <property type="match status" value="1"/>
</dbReference>
<evidence type="ECO:0000256" key="2">
    <source>
        <dbReference type="PROSITE-ProRule" id="PRU00302"/>
    </source>
</evidence>
<organism evidence="4 5">
    <name type="scientific">Caerostris extrusa</name>
    <name type="common">Bark spider</name>
    <name type="synonym">Caerostris bankana</name>
    <dbReference type="NCBI Taxonomy" id="172846"/>
    <lineage>
        <taxon>Eukaryota</taxon>
        <taxon>Metazoa</taxon>
        <taxon>Ecdysozoa</taxon>
        <taxon>Arthropoda</taxon>
        <taxon>Chelicerata</taxon>
        <taxon>Arachnida</taxon>
        <taxon>Araneae</taxon>
        <taxon>Araneomorphae</taxon>
        <taxon>Entelegynae</taxon>
        <taxon>Araneoidea</taxon>
        <taxon>Araneidae</taxon>
        <taxon>Caerostris</taxon>
    </lineage>
</organism>
<keyword evidence="5" id="KW-1185">Reference proteome</keyword>
<evidence type="ECO:0000256" key="1">
    <source>
        <dbReference type="ARBA" id="ARBA00023157"/>
    </source>
</evidence>
<keyword evidence="1" id="KW-1015">Disulfide bond</keyword>
<dbReference type="EMBL" id="BPLR01016255">
    <property type="protein sequence ID" value="GIY82544.1"/>
    <property type="molecule type" value="Genomic_DNA"/>
</dbReference>
<protein>
    <submittedName>
        <fullName evidence="4">Protein lev-9</fullName>
    </submittedName>
</protein>
<dbReference type="AlphaFoldDB" id="A0AAV4WL31"/>
<dbReference type="CDD" id="cd00033">
    <property type="entry name" value="CCP"/>
    <property type="match status" value="1"/>
</dbReference>
<feature type="domain" description="Sushi" evidence="3">
    <location>
        <begin position="1"/>
        <end position="55"/>
    </location>
</feature>
<dbReference type="Proteomes" id="UP001054945">
    <property type="component" value="Unassembled WGS sequence"/>
</dbReference>
<dbReference type="SUPFAM" id="SSF57535">
    <property type="entry name" value="Complement control module/SCR domain"/>
    <property type="match status" value="1"/>
</dbReference>
<evidence type="ECO:0000313" key="5">
    <source>
        <dbReference type="Proteomes" id="UP001054945"/>
    </source>
</evidence>
<name>A0AAV4WL31_CAEEX</name>
<keyword evidence="2" id="KW-0768">Sushi</keyword>
<proteinExistence type="predicted"/>
<comment type="caution">
    <text evidence="4">The sequence shown here is derived from an EMBL/GenBank/DDBJ whole genome shotgun (WGS) entry which is preliminary data.</text>
</comment>
<evidence type="ECO:0000313" key="4">
    <source>
        <dbReference type="EMBL" id="GIY82544.1"/>
    </source>
</evidence>
<dbReference type="InterPro" id="IPR000436">
    <property type="entry name" value="Sushi_SCR_CCP_dom"/>
</dbReference>
<dbReference type="Pfam" id="PF00084">
    <property type="entry name" value="Sushi"/>
    <property type="match status" value="1"/>
</dbReference>